<keyword evidence="1" id="KW-0812">Transmembrane</keyword>
<feature type="transmembrane region" description="Helical" evidence="1">
    <location>
        <begin position="71"/>
        <end position="90"/>
    </location>
</feature>
<keyword evidence="1" id="KW-0472">Membrane</keyword>
<comment type="caution">
    <text evidence="2">The sequence shown here is derived from an EMBL/GenBank/DDBJ whole genome shotgun (WGS) entry which is preliminary data.</text>
</comment>
<keyword evidence="1" id="KW-1133">Transmembrane helix</keyword>
<evidence type="ECO:0000256" key="1">
    <source>
        <dbReference type="SAM" id="Phobius"/>
    </source>
</evidence>
<gene>
    <name evidence="2" type="ORF">FGO68_gene17413</name>
</gene>
<dbReference type="AlphaFoldDB" id="A0A8J8P755"/>
<evidence type="ECO:0000313" key="2">
    <source>
        <dbReference type="EMBL" id="TNV87174.1"/>
    </source>
</evidence>
<name>A0A8J8P755_HALGN</name>
<accession>A0A8J8P755</accession>
<reference evidence="2" key="1">
    <citation type="submission" date="2019-06" db="EMBL/GenBank/DDBJ databases">
        <authorList>
            <person name="Zheng W."/>
        </authorList>
    </citation>
    <scope>NUCLEOTIDE SEQUENCE</scope>
    <source>
        <strain evidence="2">QDHG01</strain>
    </source>
</reference>
<dbReference type="Proteomes" id="UP000785679">
    <property type="component" value="Unassembled WGS sequence"/>
</dbReference>
<protein>
    <submittedName>
        <fullName evidence="2">Uncharacterized protein</fullName>
    </submittedName>
</protein>
<keyword evidence="3" id="KW-1185">Reference proteome</keyword>
<proteinExistence type="predicted"/>
<organism evidence="2 3">
    <name type="scientific">Halteria grandinella</name>
    <dbReference type="NCBI Taxonomy" id="5974"/>
    <lineage>
        <taxon>Eukaryota</taxon>
        <taxon>Sar</taxon>
        <taxon>Alveolata</taxon>
        <taxon>Ciliophora</taxon>
        <taxon>Intramacronucleata</taxon>
        <taxon>Spirotrichea</taxon>
        <taxon>Stichotrichia</taxon>
        <taxon>Sporadotrichida</taxon>
        <taxon>Halteriidae</taxon>
        <taxon>Halteria</taxon>
    </lineage>
</organism>
<sequence>MLSLININMPGQASLITSIIMDLVYMDLLQTDLWFDNIIDLESCEDQALCPSFQLAGYSSMNTIRNLGSTFIFMFILVALQILLVVIKLANNIFKNSMQDSFDYHQLLEQGRSP</sequence>
<evidence type="ECO:0000313" key="3">
    <source>
        <dbReference type="Proteomes" id="UP000785679"/>
    </source>
</evidence>
<dbReference type="EMBL" id="RRYP01000595">
    <property type="protein sequence ID" value="TNV87174.1"/>
    <property type="molecule type" value="Genomic_DNA"/>
</dbReference>